<evidence type="ECO:0000256" key="5">
    <source>
        <dbReference type="ARBA" id="ARBA00022598"/>
    </source>
</evidence>
<dbReference type="EMBL" id="LRRQ01000185">
    <property type="protein sequence ID" value="OAM87109.1"/>
    <property type="molecule type" value="Genomic_DNA"/>
</dbReference>
<dbReference type="PANTHER" id="PTHR11098">
    <property type="entry name" value="NICOTINATE PHOSPHORIBOSYLTRANSFERASE"/>
    <property type="match status" value="1"/>
</dbReference>
<dbReference type="InterPro" id="IPR036068">
    <property type="entry name" value="Nicotinate_pribotase-like_C"/>
</dbReference>
<dbReference type="AlphaFoldDB" id="A0A178IDH0"/>
<comment type="catalytic activity">
    <reaction evidence="7">
        <text>5-phospho-alpha-D-ribose 1-diphosphate + nicotinate + ATP + H2O = nicotinate beta-D-ribonucleotide + ADP + phosphate + diphosphate</text>
        <dbReference type="Rhea" id="RHEA:36163"/>
        <dbReference type="ChEBI" id="CHEBI:15377"/>
        <dbReference type="ChEBI" id="CHEBI:30616"/>
        <dbReference type="ChEBI" id="CHEBI:32544"/>
        <dbReference type="ChEBI" id="CHEBI:33019"/>
        <dbReference type="ChEBI" id="CHEBI:43474"/>
        <dbReference type="ChEBI" id="CHEBI:57502"/>
        <dbReference type="ChEBI" id="CHEBI:58017"/>
        <dbReference type="ChEBI" id="CHEBI:456216"/>
        <dbReference type="EC" id="6.3.4.21"/>
    </reaction>
</comment>
<dbReference type="GO" id="GO:0004516">
    <property type="term" value="F:nicotinate phosphoribosyltransferase activity"/>
    <property type="evidence" value="ECO:0007669"/>
    <property type="project" value="UniProtKB-UniRule"/>
</dbReference>
<reference evidence="10 11" key="1">
    <citation type="submission" date="2016-01" db="EMBL/GenBank/DDBJ databases">
        <title>High potential of lignocellulose degradation of a new Verrucomicrobia species.</title>
        <authorList>
            <person name="Wang Y."/>
            <person name="Shi Y."/>
            <person name="Qiu Z."/>
            <person name="Liu S."/>
            <person name="Yang H."/>
        </authorList>
    </citation>
    <scope>NUCLEOTIDE SEQUENCE [LARGE SCALE GENOMIC DNA]</scope>
    <source>
        <strain evidence="10 11">TSB47</strain>
    </source>
</reference>
<dbReference type="GO" id="GO:0034355">
    <property type="term" value="P:NAD+ biosynthetic process via the salvage pathway"/>
    <property type="evidence" value="ECO:0007669"/>
    <property type="project" value="TreeGrafter"/>
</dbReference>
<evidence type="ECO:0000313" key="10">
    <source>
        <dbReference type="EMBL" id="OAM87109.1"/>
    </source>
</evidence>
<dbReference type="OrthoDB" id="9770610at2"/>
<evidence type="ECO:0000256" key="7">
    <source>
        <dbReference type="RuleBase" id="RU003838"/>
    </source>
</evidence>
<keyword evidence="5 7" id="KW-0436">Ligase</keyword>
<feature type="domain" description="Nicotinate/nicotinamide phosphoribosyltransferase" evidence="8">
    <location>
        <begin position="181"/>
        <end position="407"/>
    </location>
</feature>
<dbReference type="InterPro" id="IPR041525">
    <property type="entry name" value="N/Namide_PRibTrfase"/>
</dbReference>
<protein>
    <recommendedName>
        <fullName evidence="3 7">Nicotinate phosphoribosyltransferase</fullName>
        <ecNumber evidence="3 7">6.3.4.21</ecNumber>
    </recommendedName>
</protein>
<evidence type="ECO:0000256" key="6">
    <source>
        <dbReference type="ARBA" id="ARBA00022642"/>
    </source>
</evidence>
<comment type="pathway">
    <text evidence="1 7">Cofactor biosynthesis; NAD(+) biosynthesis; nicotinate D-ribonucleotide from nicotinate: step 1/1.</text>
</comment>
<keyword evidence="4" id="KW-0597">Phosphoprotein</keyword>
<dbReference type="NCBIfam" id="TIGR01514">
    <property type="entry name" value="NAPRTase"/>
    <property type="match status" value="1"/>
</dbReference>
<dbReference type="SUPFAM" id="SSF54675">
    <property type="entry name" value="Nicotinate/Quinolinate PRTase N-terminal domain-like"/>
    <property type="match status" value="1"/>
</dbReference>
<feature type="domain" description="Nicotinate phosphoribosyltransferase N-terminal" evidence="9">
    <location>
        <begin position="17"/>
        <end position="137"/>
    </location>
</feature>
<evidence type="ECO:0000256" key="4">
    <source>
        <dbReference type="ARBA" id="ARBA00022553"/>
    </source>
</evidence>
<keyword evidence="6 7" id="KW-0662">Pyridine nucleotide biosynthesis</keyword>
<gene>
    <name evidence="10" type="ORF">AW736_24495</name>
</gene>
<dbReference type="InterPro" id="IPR007229">
    <property type="entry name" value="Nic_PRibTrfase-Fam"/>
</dbReference>
<evidence type="ECO:0000256" key="3">
    <source>
        <dbReference type="ARBA" id="ARBA00013236"/>
    </source>
</evidence>
<dbReference type="UniPathway" id="UPA00253">
    <property type="reaction ID" value="UER00457"/>
</dbReference>
<evidence type="ECO:0000259" key="9">
    <source>
        <dbReference type="Pfam" id="PF17767"/>
    </source>
</evidence>
<accession>A0A178IDH0</accession>
<dbReference type="PANTHER" id="PTHR11098:SF1">
    <property type="entry name" value="NICOTINATE PHOSPHORIBOSYLTRANSFERASE"/>
    <property type="match status" value="1"/>
</dbReference>
<dbReference type="GO" id="GO:0005829">
    <property type="term" value="C:cytosol"/>
    <property type="evidence" value="ECO:0007669"/>
    <property type="project" value="TreeGrafter"/>
</dbReference>
<proteinExistence type="inferred from homology"/>
<dbReference type="SUPFAM" id="SSF51690">
    <property type="entry name" value="Nicotinate/Quinolinate PRTase C-terminal domain-like"/>
    <property type="match status" value="1"/>
</dbReference>
<keyword evidence="11" id="KW-1185">Reference proteome</keyword>
<evidence type="ECO:0000256" key="1">
    <source>
        <dbReference type="ARBA" id="ARBA00004952"/>
    </source>
</evidence>
<dbReference type="Pfam" id="PF04095">
    <property type="entry name" value="NAPRTase"/>
    <property type="match status" value="1"/>
</dbReference>
<sequence>MKFDLSFTGAPVTAFLDFYKWTMLQAMAHQLNHSGGVTLRYRHTVRTKNAGTARVKEALREALDAFEDRHVLLPDELGHARAIRFLKPVYVNDTLRDLRLHPKDMVRIGEKDGEVTVEVEGGIASSLLETLVLATVSELMTQLSFPTEAGRRAASDRGLDFLAGEIKKLKIAVAASPGKIFRLTEAGTRRRFTLAHHRRVMELIRNEMPGQLFGTSNIHFAFGMDLRPVGTQAHEFGMLFQQHGGTLKTFVSRSLQAWVEEYRGDLGYALPDVLTTKAFLESFDLYFAKLFDGVRHDSGDPHEWTRLVVSHFGKLGIDPASKFAVYSDGLDFAAALDLWRRYEGNPWKTSYLIGTFLSNNIPGHKALSQVMKLVAVNGQPVAKISDEPEKAVCDSPEFLAALKQTFGIV</sequence>
<comment type="caution">
    <text evidence="10">The sequence shown here is derived from an EMBL/GenBank/DDBJ whole genome shotgun (WGS) entry which is preliminary data.</text>
</comment>
<dbReference type="STRING" id="1184151.AW736_24495"/>
<comment type="PTM">
    <text evidence="7">Transiently phosphorylated on a His residue during the reaction cycle. Phosphorylation strongly increases the affinity for substrates and increases the rate of nicotinate D-ribonucleotide production. Dephosphorylation regenerates the low-affinity form of the enzyme, leading to product release.</text>
</comment>
<evidence type="ECO:0000313" key="11">
    <source>
        <dbReference type="Proteomes" id="UP000078486"/>
    </source>
</evidence>
<dbReference type="RefSeq" id="WP_068772924.1">
    <property type="nucleotide sequence ID" value="NZ_CP109796.1"/>
</dbReference>
<comment type="similarity">
    <text evidence="2 7">Belongs to the NAPRTase family.</text>
</comment>
<comment type="function">
    <text evidence="7">Catalyzes the synthesis of beta-nicotinate D-ribonucleotide from nicotinate and 5-phospho-D-ribose 1-phosphate at the expense of ATP.</text>
</comment>
<organism evidence="10 11">
    <name type="scientific">Termitidicoccus mucosus</name>
    <dbReference type="NCBI Taxonomy" id="1184151"/>
    <lineage>
        <taxon>Bacteria</taxon>
        <taxon>Pseudomonadati</taxon>
        <taxon>Verrucomicrobiota</taxon>
        <taxon>Opitutia</taxon>
        <taxon>Opitutales</taxon>
        <taxon>Opitutaceae</taxon>
        <taxon>Termitidicoccus</taxon>
    </lineage>
</organism>
<evidence type="ECO:0000256" key="2">
    <source>
        <dbReference type="ARBA" id="ARBA00010897"/>
    </source>
</evidence>
<dbReference type="Gene3D" id="3.20.140.10">
    <property type="entry name" value="nicotinate phosphoribosyltransferase"/>
    <property type="match status" value="1"/>
</dbReference>
<dbReference type="EC" id="6.3.4.21" evidence="3 7"/>
<name>A0A178IDH0_9BACT</name>
<dbReference type="InterPro" id="IPR006406">
    <property type="entry name" value="Nic_PRibTrfase"/>
</dbReference>
<evidence type="ECO:0000259" key="8">
    <source>
        <dbReference type="Pfam" id="PF04095"/>
    </source>
</evidence>
<dbReference type="Pfam" id="PF17767">
    <property type="entry name" value="NAPRTase_N"/>
    <property type="match status" value="1"/>
</dbReference>
<dbReference type="InterPro" id="IPR040727">
    <property type="entry name" value="NAPRTase_N"/>
</dbReference>
<dbReference type="Proteomes" id="UP000078486">
    <property type="component" value="Unassembled WGS sequence"/>
</dbReference>